<sequence>MAVATLPLQSYPGWKVSISILHVVAISSAVYRLVHRFRIRRTWWDDYMVFVPLVLDIAYWATFFVRFPHRIEGGRPAGDGRVLESYWIVLFPYSIIVWTTRISLSLSLARIFPWKHPARLWSFILAGIMALSCIACILISTLSCTERSSLIILSEPRQCALNISGFPFQNIYVFANDSFGDILLIISPLILFWRLKLPRQERRLILVVFCGSTLTLAYVIAFAIIALNPKISLGDDFLVLMAGLLQIEVAISLFVCNLAVVSTSLYQLVTRNRNQEWLESGWISTEPPSDSELQDDPQQCTCSLDKAPTPLTLTEISSSSSVLTGSTSDRSDYLQGTFGIISVAQSLRSESATVP</sequence>
<dbReference type="InterPro" id="IPR052337">
    <property type="entry name" value="SAT4-like"/>
</dbReference>
<feature type="transmembrane region" description="Helical" evidence="6">
    <location>
        <begin position="120"/>
        <end position="140"/>
    </location>
</feature>
<feature type="transmembrane region" description="Helical" evidence="6">
    <location>
        <begin position="237"/>
        <end position="261"/>
    </location>
</feature>
<feature type="transmembrane region" description="Helical" evidence="6">
    <location>
        <begin position="16"/>
        <end position="34"/>
    </location>
</feature>
<dbReference type="EMBL" id="KL142400">
    <property type="protein sequence ID" value="KDR69776.1"/>
    <property type="molecule type" value="Genomic_DNA"/>
</dbReference>
<accession>A0A067SFU7</accession>
<keyword evidence="2 6" id="KW-0812">Transmembrane</keyword>
<evidence type="ECO:0000256" key="1">
    <source>
        <dbReference type="ARBA" id="ARBA00004141"/>
    </source>
</evidence>
<dbReference type="STRING" id="685588.A0A067SFU7"/>
<feature type="domain" description="Rhodopsin" evidence="7">
    <location>
        <begin position="32"/>
        <end position="220"/>
    </location>
</feature>
<feature type="transmembrane region" description="Helical" evidence="6">
    <location>
        <begin position="204"/>
        <end position="225"/>
    </location>
</feature>
<evidence type="ECO:0000256" key="3">
    <source>
        <dbReference type="ARBA" id="ARBA00022989"/>
    </source>
</evidence>
<evidence type="ECO:0000313" key="8">
    <source>
        <dbReference type="EMBL" id="KDR69776.1"/>
    </source>
</evidence>
<dbReference type="OrthoDB" id="444631at2759"/>
<comment type="similarity">
    <text evidence="5">Belongs to the SAT4 family.</text>
</comment>
<name>A0A067SFU7_GALM3</name>
<evidence type="ECO:0000256" key="4">
    <source>
        <dbReference type="ARBA" id="ARBA00023136"/>
    </source>
</evidence>
<dbReference type="Proteomes" id="UP000027222">
    <property type="component" value="Unassembled WGS sequence"/>
</dbReference>
<reference evidence="9" key="1">
    <citation type="journal article" date="2014" name="Proc. Natl. Acad. Sci. U.S.A.">
        <title>Extensive sampling of basidiomycete genomes demonstrates inadequacy of the white-rot/brown-rot paradigm for wood decay fungi.</title>
        <authorList>
            <person name="Riley R."/>
            <person name="Salamov A.A."/>
            <person name="Brown D.W."/>
            <person name="Nagy L.G."/>
            <person name="Floudas D."/>
            <person name="Held B.W."/>
            <person name="Levasseur A."/>
            <person name="Lombard V."/>
            <person name="Morin E."/>
            <person name="Otillar R."/>
            <person name="Lindquist E.A."/>
            <person name="Sun H."/>
            <person name="LaButti K.M."/>
            <person name="Schmutz J."/>
            <person name="Jabbour D."/>
            <person name="Luo H."/>
            <person name="Baker S.E."/>
            <person name="Pisabarro A.G."/>
            <person name="Walton J.D."/>
            <person name="Blanchette R.A."/>
            <person name="Henrissat B."/>
            <person name="Martin F."/>
            <person name="Cullen D."/>
            <person name="Hibbett D.S."/>
            <person name="Grigoriev I.V."/>
        </authorList>
    </citation>
    <scope>NUCLEOTIDE SEQUENCE [LARGE SCALE GENOMIC DNA]</scope>
    <source>
        <strain evidence="9">CBS 339.88</strain>
    </source>
</reference>
<organism evidence="8 9">
    <name type="scientific">Galerina marginata (strain CBS 339.88)</name>
    <dbReference type="NCBI Taxonomy" id="685588"/>
    <lineage>
        <taxon>Eukaryota</taxon>
        <taxon>Fungi</taxon>
        <taxon>Dikarya</taxon>
        <taxon>Basidiomycota</taxon>
        <taxon>Agaricomycotina</taxon>
        <taxon>Agaricomycetes</taxon>
        <taxon>Agaricomycetidae</taxon>
        <taxon>Agaricales</taxon>
        <taxon>Agaricineae</taxon>
        <taxon>Strophariaceae</taxon>
        <taxon>Galerina</taxon>
    </lineage>
</organism>
<dbReference type="HOGENOM" id="CLU_052841_2_0_1"/>
<dbReference type="AlphaFoldDB" id="A0A067SFU7"/>
<dbReference type="InterPro" id="IPR049326">
    <property type="entry name" value="Rhodopsin_dom_fungi"/>
</dbReference>
<dbReference type="PANTHER" id="PTHR33048">
    <property type="entry name" value="PTH11-LIKE INTEGRAL MEMBRANE PROTEIN (AFU_ORTHOLOGUE AFUA_5G11245)"/>
    <property type="match status" value="1"/>
</dbReference>
<dbReference type="Pfam" id="PF20684">
    <property type="entry name" value="Fung_rhodopsin"/>
    <property type="match status" value="1"/>
</dbReference>
<proteinExistence type="inferred from homology"/>
<gene>
    <name evidence="8" type="ORF">GALMADRAFT_145177</name>
</gene>
<evidence type="ECO:0000259" key="7">
    <source>
        <dbReference type="Pfam" id="PF20684"/>
    </source>
</evidence>
<evidence type="ECO:0000313" key="9">
    <source>
        <dbReference type="Proteomes" id="UP000027222"/>
    </source>
</evidence>
<dbReference type="GO" id="GO:0016020">
    <property type="term" value="C:membrane"/>
    <property type="evidence" value="ECO:0007669"/>
    <property type="project" value="UniProtKB-SubCell"/>
</dbReference>
<comment type="subcellular location">
    <subcellularLocation>
        <location evidence="1">Membrane</location>
        <topology evidence="1">Multi-pass membrane protein</topology>
    </subcellularLocation>
</comment>
<evidence type="ECO:0000256" key="2">
    <source>
        <dbReference type="ARBA" id="ARBA00022692"/>
    </source>
</evidence>
<keyword evidence="3 6" id="KW-1133">Transmembrane helix</keyword>
<feature type="transmembrane region" description="Helical" evidence="6">
    <location>
        <begin position="171"/>
        <end position="192"/>
    </location>
</feature>
<keyword evidence="4 6" id="KW-0472">Membrane</keyword>
<evidence type="ECO:0000256" key="5">
    <source>
        <dbReference type="ARBA" id="ARBA00038359"/>
    </source>
</evidence>
<protein>
    <recommendedName>
        <fullName evidence="7">Rhodopsin domain-containing protein</fullName>
    </recommendedName>
</protein>
<feature type="transmembrane region" description="Helical" evidence="6">
    <location>
        <begin position="46"/>
        <end position="65"/>
    </location>
</feature>
<feature type="transmembrane region" description="Helical" evidence="6">
    <location>
        <begin position="85"/>
        <end position="108"/>
    </location>
</feature>
<keyword evidence="9" id="KW-1185">Reference proteome</keyword>
<dbReference type="PANTHER" id="PTHR33048:SF47">
    <property type="entry name" value="INTEGRAL MEMBRANE PROTEIN-RELATED"/>
    <property type="match status" value="1"/>
</dbReference>
<evidence type="ECO:0000256" key="6">
    <source>
        <dbReference type="SAM" id="Phobius"/>
    </source>
</evidence>